<dbReference type="PROSITE" id="PS00107">
    <property type="entry name" value="PROTEIN_KINASE_ATP"/>
    <property type="match status" value="1"/>
</dbReference>
<dbReference type="InterPro" id="IPR050494">
    <property type="entry name" value="Ser_Thr_dual-spec_kinase"/>
</dbReference>
<evidence type="ECO:0000256" key="3">
    <source>
        <dbReference type="ARBA" id="ARBA00022527"/>
    </source>
</evidence>
<keyword evidence="5 11" id="KW-0547">Nucleotide-binding</keyword>
<feature type="binding site" evidence="11">
    <location>
        <position position="218"/>
    </location>
    <ligand>
        <name>ATP</name>
        <dbReference type="ChEBI" id="CHEBI:30616"/>
    </ligand>
</feature>
<dbReference type="SUPFAM" id="SSF56112">
    <property type="entry name" value="Protein kinase-like (PK-like)"/>
    <property type="match status" value="1"/>
</dbReference>
<keyword evidence="15" id="KW-1185">Reference proteome</keyword>
<dbReference type="GO" id="GO:0005524">
    <property type="term" value="F:ATP binding"/>
    <property type="evidence" value="ECO:0007669"/>
    <property type="project" value="UniProtKB-UniRule"/>
</dbReference>
<dbReference type="InterPro" id="IPR042521">
    <property type="entry name" value="DYRK"/>
</dbReference>
<dbReference type="EC" id="2.7.12.1" evidence="2"/>
<dbReference type="Pfam" id="PF00069">
    <property type="entry name" value="Pkinase"/>
    <property type="match status" value="1"/>
</dbReference>
<dbReference type="Proteomes" id="UP000822688">
    <property type="component" value="Chromosome 4"/>
</dbReference>
<keyword evidence="3" id="KW-0723">Serine/threonine-protein kinase</keyword>
<dbReference type="InterPro" id="IPR008271">
    <property type="entry name" value="Ser/Thr_kinase_AS"/>
</dbReference>
<evidence type="ECO:0000256" key="1">
    <source>
        <dbReference type="ARBA" id="ARBA00008867"/>
    </source>
</evidence>
<gene>
    <name evidence="14" type="ORF">KC19_4G127400</name>
</gene>
<comment type="catalytic activity">
    <reaction evidence="8">
        <text>L-seryl-[protein] + ATP = O-phospho-L-seryl-[protein] + ADP + H(+)</text>
        <dbReference type="Rhea" id="RHEA:17989"/>
        <dbReference type="Rhea" id="RHEA-COMP:9863"/>
        <dbReference type="Rhea" id="RHEA-COMP:11604"/>
        <dbReference type="ChEBI" id="CHEBI:15378"/>
        <dbReference type="ChEBI" id="CHEBI:29999"/>
        <dbReference type="ChEBI" id="CHEBI:30616"/>
        <dbReference type="ChEBI" id="CHEBI:83421"/>
        <dbReference type="ChEBI" id="CHEBI:456216"/>
        <dbReference type="EC" id="2.7.12.1"/>
    </reaction>
</comment>
<feature type="region of interest" description="Disordered" evidence="12">
    <location>
        <begin position="70"/>
        <end position="104"/>
    </location>
</feature>
<evidence type="ECO:0000256" key="6">
    <source>
        <dbReference type="ARBA" id="ARBA00022777"/>
    </source>
</evidence>
<dbReference type="Gene3D" id="3.30.10.30">
    <property type="entry name" value="DYRK"/>
    <property type="match status" value="1"/>
</dbReference>
<evidence type="ECO:0000256" key="8">
    <source>
        <dbReference type="ARBA" id="ARBA00049003"/>
    </source>
</evidence>
<dbReference type="PROSITE" id="PS50011">
    <property type="entry name" value="PROTEIN_KINASE_DOM"/>
    <property type="match status" value="1"/>
</dbReference>
<dbReference type="InterPro" id="IPR017441">
    <property type="entry name" value="Protein_kinase_ATP_BS"/>
</dbReference>
<keyword evidence="6" id="KW-0418">Kinase</keyword>
<dbReference type="AlphaFoldDB" id="A0A8T0IA87"/>
<organism evidence="14 15">
    <name type="scientific">Ceratodon purpureus</name>
    <name type="common">Fire moss</name>
    <name type="synonym">Dicranum purpureum</name>
    <dbReference type="NCBI Taxonomy" id="3225"/>
    <lineage>
        <taxon>Eukaryota</taxon>
        <taxon>Viridiplantae</taxon>
        <taxon>Streptophyta</taxon>
        <taxon>Embryophyta</taxon>
        <taxon>Bryophyta</taxon>
        <taxon>Bryophytina</taxon>
        <taxon>Bryopsida</taxon>
        <taxon>Dicranidae</taxon>
        <taxon>Pseudoditrichales</taxon>
        <taxon>Ditrichaceae</taxon>
        <taxon>Ceratodon</taxon>
    </lineage>
</organism>
<evidence type="ECO:0000256" key="12">
    <source>
        <dbReference type="SAM" id="MobiDB-lite"/>
    </source>
</evidence>
<evidence type="ECO:0000256" key="2">
    <source>
        <dbReference type="ARBA" id="ARBA00013203"/>
    </source>
</evidence>
<evidence type="ECO:0000313" key="14">
    <source>
        <dbReference type="EMBL" id="KAG0579837.1"/>
    </source>
</evidence>
<dbReference type="InterPro" id="IPR000719">
    <property type="entry name" value="Prot_kinase_dom"/>
</dbReference>
<dbReference type="Gene3D" id="3.30.200.20">
    <property type="entry name" value="Phosphorylase Kinase, domain 1"/>
    <property type="match status" value="1"/>
</dbReference>
<dbReference type="GO" id="GO:0004712">
    <property type="term" value="F:protein serine/threonine/tyrosine kinase activity"/>
    <property type="evidence" value="ECO:0007669"/>
    <property type="project" value="UniProtKB-EC"/>
</dbReference>
<comment type="similarity">
    <text evidence="1">Belongs to the protein kinase superfamily. CMGC Ser/Thr protein kinase family. MNB/DYRK subfamily.</text>
</comment>
<reference evidence="14" key="1">
    <citation type="submission" date="2020-06" db="EMBL/GenBank/DDBJ databases">
        <title>WGS assembly of Ceratodon purpureus strain R40.</title>
        <authorList>
            <person name="Carey S.B."/>
            <person name="Jenkins J."/>
            <person name="Shu S."/>
            <person name="Lovell J.T."/>
            <person name="Sreedasyam A."/>
            <person name="Maumus F."/>
            <person name="Tiley G.P."/>
            <person name="Fernandez-Pozo N."/>
            <person name="Barry K."/>
            <person name="Chen C."/>
            <person name="Wang M."/>
            <person name="Lipzen A."/>
            <person name="Daum C."/>
            <person name="Saski C.A."/>
            <person name="Payton A.C."/>
            <person name="Mcbreen J.C."/>
            <person name="Conrad R.E."/>
            <person name="Kollar L.M."/>
            <person name="Olsson S."/>
            <person name="Huttunen S."/>
            <person name="Landis J.B."/>
            <person name="Wickett N.J."/>
            <person name="Johnson M.G."/>
            <person name="Rensing S.A."/>
            <person name="Grimwood J."/>
            <person name="Schmutz J."/>
            <person name="Mcdaniel S.F."/>
        </authorList>
    </citation>
    <scope>NUCLEOTIDE SEQUENCE</scope>
    <source>
        <strain evidence="14">R40</strain>
    </source>
</reference>
<keyword evidence="7 11" id="KW-0067">ATP-binding</keyword>
<comment type="catalytic activity">
    <reaction evidence="9">
        <text>L-threonyl-[protein] + ATP = O-phospho-L-threonyl-[protein] + ADP + H(+)</text>
        <dbReference type="Rhea" id="RHEA:46608"/>
        <dbReference type="Rhea" id="RHEA-COMP:11060"/>
        <dbReference type="Rhea" id="RHEA-COMP:11605"/>
        <dbReference type="ChEBI" id="CHEBI:15378"/>
        <dbReference type="ChEBI" id="CHEBI:30013"/>
        <dbReference type="ChEBI" id="CHEBI:30616"/>
        <dbReference type="ChEBI" id="CHEBI:61977"/>
        <dbReference type="ChEBI" id="CHEBI:456216"/>
        <dbReference type="EC" id="2.7.12.1"/>
    </reaction>
</comment>
<keyword evidence="4" id="KW-0808">Transferase</keyword>
<evidence type="ECO:0000256" key="4">
    <source>
        <dbReference type="ARBA" id="ARBA00022679"/>
    </source>
</evidence>
<name>A0A8T0IA87_CERPU</name>
<dbReference type="SMART" id="SM00220">
    <property type="entry name" value="S_TKc"/>
    <property type="match status" value="1"/>
</dbReference>
<dbReference type="EMBL" id="CM026424">
    <property type="protein sequence ID" value="KAG0579837.1"/>
    <property type="molecule type" value="Genomic_DNA"/>
</dbReference>
<dbReference type="PANTHER" id="PTHR24058:SF22">
    <property type="entry name" value="DUAL SPECIFICITY TYROSINE-PHOSPHORYLATION-REGULATED KINASE 4"/>
    <property type="match status" value="1"/>
</dbReference>
<dbReference type="PROSITE" id="PS00108">
    <property type="entry name" value="PROTEIN_KINASE_ST"/>
    <property type="match status" value="1"/>
</dbReference>
<dbReference type="CDD" id="cd14210">
    <property type="entry name" value="PKc_DYRK"/>
    <property type="match status" value="1"/>
</dbReference>
<accession>A0A8T0IA87</accession>
<dbReference type="PANTHER" id="PTHR24058">
    <property type="entry name" value="DUAL SPECIFICITY PROTEIN KINASE"/>
    <property type="match status" value="1"/>
</dbReference>
<sequence>MLKSAAKASALVSNVFWGAYSVEVDIFVQGFLEKIWKVRECISNLMFEGLRGNLGGYVQTSRTTCVQVPTEAKPKMVQTERSSRPSKKSSSTHSTHIHEAKSDESNSIATNIGAFNTPERNGTQMLKQYGQQLTKYEQQEILHYTDVYFLGLQSEKIQGVGLAGENNCGYDDERGDYKVKERDHIAYRYEVLGILGKGSFGQVVKCNDHKYDVLRAVKIIRNKRRFHQQALIEVQILEHLREKTLLWPNNTNTVNIYESFQFRGHLCITFPLHDISLYELIKRNNFQGMKMPMIKSFASQMLESLRFLRKLHVIHSDLKPENILLEQPQSSKIVVIDFGSSCFANEKIYTYIQSRFYRSPEVILGLPYDTMIDIWSLGCILAELFTGHPLFPGEDEVEQLACIMEMLGPPPESILENATRKNMFFDVENNPRNVKNSRGKSRLPGSRDLGFAIGCKDMLFVSFLESCLRWDKNRRLTPKELMQHPWMIAEISPPVEPISIS</sequence>
<evidence type="ECO:0000313" key="15">
    <source>
        <dbReference type="Proteomes" id="UP000822688"/>
    </source>
</evidence>
<evidence type="ECO:0000256" key="11">
    <source>
        <dbReference type="PROSITE-ProRule" id="PRU10141"/>
    </source>
</evidence>
<dbReference type="Gene3D" id="1.10.510.10">
    <property type="entry name" value="Transferase(Phosphotransferase) domain 1"/>
    <property type="match status" value="1"/>
</dbReference>
<evidence type="ECO:0000256" key="10">
    <source>
        <dbReference type="ARBA" id="ARBA00051680"/>
    </source>
</evidence>
<proteinExistence type="inferred from homology"/>
<evidence type="ECO:0000256" key="9">
    <source>
        <dbReference type="ARBA" id="ARBA00049308"/>
    </source>
</evidence>
<dbReference type="GO" id="GO:0005856">
    <property type="term" value="C:cytoskeleton"/>
    <property type="evidence" value="ECO:0007669"/>
    <property type="project" value="TreeGrafter"/>
</dbReference>
<dbReference type="GO" id="GO:0004674">
    <property type="term" value="F:protein serine/threonine kinase activity"/>
    <property type="evidence" value="ECO:0007669"/>
    <property type="project" value="UniProtKB-KW"/>
</dbReference>
<comment type="caution">
    <text evidence="14">The sequence shown here is derived from an EMBL/GenBank/DDBJ whole genome shotgun (WGS) entry which is preliminary data.</text>
</comment>
<evidence type="ECO:0000256" key="5">
    <source>
        <dbReference type="ARBA" id="ARBA00022741"/>
    </source>
</evidence>
<dbReference type="GO" id="GO:0005737">
    <property type="term" value="C:cytoplasm"/>
    <property type="evidence" value="ECO:0007669"/>
    <property type="project" value="TreeGrafter"/>
</dbReference>
<evidence type="ECO:0000256" key="7">
    <source>
        <dbReference type="ARBA" id="ARBA00022840"/>
    </source>
</evidence>
<feature type="domain" description="Protein kinase" evidence="13">
    <location>
        <begin position="189"/>
        <end position="487"/>
    </location>
</feature>
<evidence type="ECO:0000259" key="13">
    <source>
        <dbReference type="PROSITE" id="PS50011"/>
    </source>
</evidence>
<comment type="catalytic activity">
    <reaction evidence="10">
        <text>L-tyrosyl-[protein] + ATP = O-phospho-L-tyrosyl-[protein] + ADP + H(+)</text>
        <dbReference type="Rhea" id="RHEA:10596"/>
        <dbReference type="Rhea" id="RHEA-COMP:10136"/>
        <dbReference type="Rhea" id="RHEA-COMP:20101"/>
        <dbReference type="ChEBI" id="CHEBI:15378"/>
        <dbReference type="ChEBI" id="CHEBI:30616"/>
        <dbReference type="ChEBI" id="CHEBI:46858"/>
        <dbReference type="ChEBI" id="CHEBI:61978"/>
        <dbReference type="ChEBI" id="CHEBI:456216"/>
        <dbReference type="EC" id="2.7.12.1"/>
    </reaction>
</comment>
<protein>
    <recommendedName>
        <fullName evidence="2">dual-specificity kinase</fullName>
        <ecNumber evidence="2">2.7.12.1</ecNumber>
    </recommendedName>
</protein>
<dbReference type="InterPro" id="IPR011009">
    <property type="entry name" value="Kinase-like_dom_sf"/>
</dbReference>